<evidence type="ECO:0000313" key="3">
    <source>
        <dbReference type="Proteomes" id="UP000242791"/>
    </source>
</evidence>
<evidence type="ECO:0000256" key="1">
    <source>
        <dbReference type="SAM" id="MobiDB-lite"/>
    </source>
</evidence>
<organism evidence="2 3">
    <name type="scientific">Blastomyces percursus</name>
    <dbReference type="NCBI Taxonomy" id="1658174"/>
    <lineage>
        <taxon>Eukaryota</taxon>
        <taxon>Fungi</taxon>
        <taxon>Dikarya</taxon>
        <taxon>Ascomycota</taxon>
        <taxon>Pezizomycotina</taxon>
        <taxon>Eurotiomycetes</taxon>
        <taxon>Eurotiomycetidae</taxon>
        <taxon>Onygenales</taxon>
        <taxon>Ajellomycetaceae</taxon>
        <taxon>Blastomyces</taxon>
    </lineage>
</organism>
<comment type="caution">
    <text evidence="2">The sequence shown here is derived from an EMBL/GenBank/DDBJ whole genome shotgun (WGS) entry which is preliminary data.</text>
</comment>
<dbReference type="AlphaFoldDB" id="A0A1J9PBY6"/>
<gene>
    <name evidence="2" type="ORF">ACJ73_09200</name>
</gene>
<dbReference type="EMBL" id="LGTZ01002475">
    <property type="protein sequence ID" value="OJD13474.1"/>
    <property type="molecule type" value="Genomic_DNA"/>
</dbReference>
<evidence type="ECO:0000313" key="2">
    <source>
        <dbReference type="EMBL" id="OJD13474.1"/>
    </source>
</evidence>
<dbReference type="VEuPathDB" id="FungiDB:ACJ73_09200"/>
<dbReference type="Proteomes" id="UP000242791">
    <property type="component" value="Unassembled WGS sequence"/>
</dbReference>
<feature type="region of interest" description="Disordered" evidence="1">
    <location>
        <begin position="1"/>
        <end position="127"/>
    </location>
</feature>
<proteinExistence type="predicted"/>
<feature type="compositionally biased region" description="Polar residues" evidence="1">
    <location>
        <begin position="23"/>
        <end position="42"/>
    </location>
</feature>
<name>A0A1J9PBY6_9EURO</name>
<accession>A0A1J9PBY6</accession>
<protein>
    <submittedName>
        <fullName evidence="2">Uncharacterized protein</fullName>
    </submittedName>
</protein>
<keyword evidence="3" id="KW-1185">Reference proteome</keyword>
<sequence length="127" mass="14034">MLTGLASAEEALRRHRRRPPPESTNNRSVLTPRNIASTQHDNGYNPPLPWAVRNMDGTYLTPTTTESTKDPTDSKIPTRPPQSQSRLVSVPILRAVKDSEPTPTSYRGQILRYPGTQVPKYPGTTGA</sequence>
<reference evidence="2 3" key="1">
    <citation type="submission" date="2015-08" db="EMBL/GenBank/DDBJ databases">
        <title>Emmonsia species relationships and genome sequence.</title>
        <authorList>
            <person name="Cuomo C.A."/>
            <person name="Schwartz I.S."/>
            <person name="Kenyon C."/>
            <person name="De Hoog G.S."/>
            <person name="Govender N.P."/>
            <person name="Botha A."/>
            <person name="Moreno L."/>
            <person name="De Vries M."/>
            <person name="Munoz J.F."/>
            <person name="Stielow J.B."/>
        </authorList>
    </citation>
    <scope>NUCLEOTIDE SEQUENCE [LARGE SCALE GENOMIC DNA]</scope>
    <source>
        <strain evidence="2 3">EI222</strain>
    </source>
</reference>